<evidence type="ECO:0000256" key="3">
    <source>
        <dbReference type="ARBA" id="ARBA00022729"/>
    </source>
</evidence>
<feature type="chain" id="PRO_5017184465" evidence="4">
    <location>
        <begin position="36"/>
        <end position="387"/>
    </location>
</feature>
<comment type="caution">
    <text evidence="6">The sequence shown here is derived from an EMBL/GenBank/DDBJ whole genome shotgun (WGS) entry which is preliminary data.</text>
</comment>
<gene>
    <name evidence="6" type="ORF">D7X32_25660</name>
</gene>
<name>A0A3A8JXZ0_9BACT</name>
<comment type="subcellular location">
    <subcellularLocation>
        <location evidence="1">Secreted</location>
    </subcellularLocation>
</comment>
<protein>
    <submittedName>
        <fullName evidence="6">DNRLRE domain-containing protein</fullName>
    </submittedName>
</protein>
<dbReference type="InterPro" id="IPR055372">
    <property type="entry name" value="CBM96"/>
</dbReference>
<dbReference type="Proteomes" id="UP000268313">
    <property type="component" value="Unassembled WGS sequence"/>
</dbReference>
<keyword evidence="3 4" id="KW-0732">Signal</keyword>
<keyword evidence="2" id="KW-0964">Secreted</keyword>
<evidence type="ECO:0000256" key="4">
    <source>
        <dbReference type="SAM" id="SignalP"/>
    </source>
</evidence>
<reference evidence="7" key="1">
    <citation type="submission" date="2018-09" db="EMBL/GenBank/DDBJ databases">
        <authorList>
            <person name="Livingstone P.G."/>
            <person name="Whitworth D.E."/>
        </authorList>
    </citation>
    <scope>NUCLEOTIDE SEQUENCE [LARGE SCALE GENOMIC DNA]</scope>
    <source>
        <strain evidence="7">CA043D</strain>
    </source>
</reference>
<organism evidence="6 7">
    <name type="scientific">Corallococcus carmarthensis</name>
    <dbReference type="NCBI Taxonomy" id="2316728"/>
    <lineage>
        <taxon>Bacteria</taxon>
        <taxon>Pseudomonadati</taxon>
        <taxon>Myxococcota</taxon>
        <taxon>Myxococcia</taxon>
        <taxon>Myxococcales</taxon>
        <taxon>Cystobacterineae</taxon>
        <taxon>Myxococcaceae</taxon>
        <taxon>Corallococcus</taxon>
    </lineage>
</organism>
<proteinExistence type="predicted"/>
<dbReference type="EMBL" id="RAWE01000107">
    <property type="protein sequence ID" value="RKG99758.1"/>
    <property type="molecule type" value="Genomic_DNA"/>
</dbReference>
<feature type="signal peptide" evidence="4">
    <location>
        <begin position="1"/>
        <end position="35"/>
    </location>
</feature>
<dbReference type="GO" id="GO:0005576">
    <property type="term" value="C:extracellular region"/>
    <property type="evidence" value="ECO:0007669"/>
    <property type="project" value="UniProtKB-SubCell"/>
</dbReference>
<evidence type="ECO:0000259" key="5">
    <source>
        <dbReference type="Pfam" id="PF24517"/>
    </source>
</evidence>
<dbReference type="Pfam" id="PF24517">
    <property type="entry name" value="CBM96"/>
    <property type="match status" value="2"/>
</dbReference>
<sequence length="387" mass="42443">MTSRFRFPDVSLLNSFSVTTLLAVAALSAPSLALAATTVTLTPVADSYVTPDAPDANFGNSGTFVVNRGYSEAYLRFDLSSLPANAVITSVSLSALAYSGYAYGGDGNVYTSFVADDSWQEMGITWNNRPTPAATPVGEWFLWYDFTPEDKRGINSNAALIPVVQGELAGDKQVSFRLHSPGYKTNYRSRHVTNAAQRPALTLTYELAPVTTVLEPEADAYVNRDYWGESDWNYGSALELVINYGFDRKIFLRFNLASIPAGAVIQSVKLSATAFTGVSPFGDGNVYAYLVPDNSWGESSITYNNQPAATGSPLGWWWLWYPTNNAYFDQVGVTEDPNFIPVIQAASDATDRRVSFQLSSPYYLTSYYSRETSNASKHPKLEVTYLP</sequence>
<evidence type="ECO:0000256" key="2">
    <source>
        <dbReference type="ARBA" id="ARBA00022525"/>
    </source>
</evidence>
<dbReference type="AlphaFoldDB" id="A0A3A8JXZ0"/>
<evidence type="ECO:0000313" key="7">
    <source>
        <dbReference type="Proteomes" id="UP000268313"/>
    </source>
</evidence>
<feature type="domain" description="Carbohydrate-binding module family 96" evidence="5">
    <location>
        <begin position="211"/>
        <end position="384"/>
    </location>
</feature>
<evidence type="ECO:0000313" key="6">
    <source>
        <dbReference type="EMBL" id="RKG99758.1"/>
    </source>
</evidence>
<evidence type="ECO:0000256" key="1">
    <source>
        <dbReference type="ARBA" id="ARBA00004613"/>
    </source>
</evidence>
<keyword evidence="7" id="KW-1185">Reference proteome</keyword>
<dbReference type="NCBIfam" id="NF033679">
    <property type="entry name" value="DNRLRE_dom"/>
    <property type="match status" value="2"/>
</dbReference>
<feature type="domain" description="Carbohydrate-binding module family 96" evidence="5">
    <location>
        <begin position="38"/>
        <end position="204"/>
    </location>
</feature>
<accession>A0A3A8JXZ0</accession>